<dbReference type="SUPFAM" id="SSF57850">
    <property type="entry name" value="RING/U-box"/>
    <property type="match status" value="1"/>
</dbReference>
<organism evidence="8 9">
    <name type="scientific">Lithohypha guttulata</name>
    <dbReference type="NCBI Taxonomy" id="1690604"/>
    <lineage>
        <taxon>Eukaryota</taxon>
        <taxon>Fungi</taxon>
        <taxon>Dikarya</taxon>
        <taxon>Ascomycota</taxon>
        <taxon>Pezizomycotina</taxon>
        <taxon>Eurotiomycetes</taxon>
        <taxon>Chaetothyriomycetidae</taxon>
        <taxon>Chaetothyriales</taxon>
        <taxon>Trichomeriaceae</taxon>
        <taxon>Lithohypha</taxon>
    </lineage>
</organism>
<keyword evidence="2" id="KW-0479">Metal-binding</keyword>
<dbReference type="GO" id="GO:0008270">
    <property type="term" value="F:zinc ion binding"/>
    <property type="evidence" value="ECO:0007669"/>
    <property type="project" value="UniProtKB-KW"/>
</dbReference>
<evidence type="ECO:0000256" key="5">
    <source>
        <dbReference type="ARBA" id="ARBA00022833"/>
    </source>
</evidence>
<evidence type="ECO:0000256" key="6">
    <source>
        <dbReference type="PROSITE-ProRule" id="PRU00175"/>
    </source>
</evidence>
<evidence type="ECO:0000256" key="2">
    <source>
        <dbReference type="ARBA" id="ARBA00022723"/>
    </source>
</evidence>
<dbReference type="PROSITE" id="PS50089">
    <property type="entry name" value="ZF_RING_2"/>
    <property type="match status" value="1"/>
</dbReference>
<evidence type="ECO:0000256" key="4">
    <source>
        <dbReference type="ARBA" id="ARBA00022786"/>
    </source>
</evidence>
<evidence type="ECO:0000313" key="8">
    <source>
        <dbReference type="EMBL" id="KAK5088255.1"/>
    </source>
</evidence>
<dbReference type="Gene3D" id="3.30.40.10">
    <property type="entry name" value="Zinc/RING finger domain, C3HC4 (zinc finger)"/>
    <property type="match status" value="1"/>
</dbReference>
<proteinExistence type="predicted"/>
<dbReference type="InterPro" id="IPR001841">
    <property type="entry name" value="Znf_RING"/>
</dbReference>
<dbReference type="Pfam" id="PF13639">
    <property type="entry name" value="zf-RING_2"/>
    <property type="match status" value="1"/>
</dbReference>
<keyword evidence="3 6" id="KW-0863">Zinc-finger</keyword>
<evidence type="ECO:0000256" key="3">
    <source>
        <dbReference type="ARBA" id="ARBA00022771"/>
    </source>
</evidence>
<reference evidence="8 9" key="1">
    <citation type="submission" date="2023-08" db="EMBL/GenBank/DDBJ databases">
        <title>Black Yeasts Isolated from many extreme environments.</title>
        <authorList>
            <person name="Coleine C."/>
            <person name="Stajich J.E."/>
            <person name="Selbmann L."/>
        </authorList>
    </citation>
    <scope>NUCLEOTIDE SEQUENCE [LARGE SCALE GENOMIC DNA]</scope>
    <source>
        <strain evidence="8 9">CCFEE 5910</strain>
    </source>
</reference>
<dbReference type="SMART" id="SM00184">
    <property type="entry name" value="RING"/>
    <property type="match status" value="1"/>
</dbReference>
<name>A0AAN7Y833_9EURO</name>
<keyword evidence="4" id="KW-0833">Ubl conjugation pathway</keyword>
<keyword evidence="5" id="KW-0862">Zinc</keyword>
<keyword evidence="9" id="KW-1185">Reference proteome</keyword>
<dbReference type="PANTHER" id="PTHR15067">
    <property type="entry name" value="E3 UBIQUITIN-PROTEIN LIGASE RNF8"/>
    <property type="match status" value="1"/>
</dbReference>
<dbReference type="InterPro" id="IPR013083">
    <property type="entry name" value="Znf_RING/FYVE/PHD"/>
</dbReference>
<dbReference type="GO" id="GO:0061630">
    <property type="term" value="F:ubiquitin protein ligase activity"/>
    <property type="evidence" value="ECO:0007669"/>
    <property type="project" value="TreeGrafter"/>
</dbReference>
<dbReference type="AlphaFoldDB" id="A0AAN7Y833"/>
<dbReference type="GO" id="GO:0005829">
    <property type="term" value="C:cytosol"/>
    <property type="evidence" value="ECO:0007669"/>
    <property type="project" value="TreeGrafter"/>
</dbReference>
<dbReference type="Proteomes" id="UP001309876">
    <property type="component" value="Unassembled WGS sequence"/>
</dbReference>
<evidence type="ECO:0000256" key="1">
    <source>
        <dbReference type="ARBA" id="ARBA00022679"/>
    </source>
</evidence>
<keyword evidence="1" id="KW-0808">Transferase</keyword>
<feature type="domain" description="RING-type" evidence="7">
    <location>
        <begin position="26"/>
        <end position="69"/>
    </location>
</feature>
<evidence type="ECO:0000259" key="7">
    <source>
        <dbReference type="PROSITE" id="PS50089"/>
    </source>
</evidence>
<comment type="caution">
    <text evidence="8">The sequence shown here is derived from an EMBL/GenBank/DDBJ whole genome shotgun (WGS) entry which is preliminary data.</text>
</comment>
<protein>
    <recommendedName>
        <fullName evidence="7">RING-type domain-containing protein</fullName>
    </recommendedName>
</protein>
<dbReference type="GO" id="GO:0000151">
    <property type="term" value="C:ubiquitin ligase complex"/>
    <property type="evidence" value="ECO:0007669"/>
    <property type="project" value="TreeGrafter"/>
</dbReference>
<gene>
    <name evidence="8" type="ORF">LTR05_002472</name>
</gene>
<sequence length="283" mass="32098">MGDSNSPASDMQQISGDLNPQRSQDCAICYEPFLAGQATLVHKTTCANAFHADCLLIWTKEHASCPACRRRIRIRPRESHPETDAWLERRYTVPAIHEAWQKYNIPPPIWFQSLGDLEELAKLAKLADFYNPYMASYITESLRLRCITTPVRRPAPLSTKIDPTDNSEQKEDDIQSQLGTHHARISKYWFKGAVNRLQYLSCGYILPTTPSEIHLEKHLFGQYFHETREALRLLVELGHTEAHALLDRTLGPPMVLRSESGGESVLVHRSSPEAIEAALKRNG</sequence>
<dbReference type="PANTHER" id="PTHR15067:SF4">
    <property type="entry name" value="E3 UBIQUITIN-PROTEIN LIGASE RNF8"/>
    <property type="match status" value="1"/>
</dbReference>
<dbReference type="EMBL" id="JAVRRJ010000002">
    <property type="protein sequence ID" value="KAK5088255.1"/>
    <property type="molecule type" value="Genomic_DNA"/>
</dbReference>
<dbReference type="GO" id="GO:0016567">
    <property type="term" value="P:protein ubiquitination"/>
    <property type="evidence" value="ECO:0007669"/>
    <property type="project" value="TreeGrafter"/>
</dbReference>
<evidence type="ECO:0000313" key="9">
    <source>
        <dbReference type="Proteomes" id="UP001309876"/>
    </source>
</evidence>
<accession>A0AAN7Y833</accession>
<dbReference type="GO" id="GO:0006511">
    <property type="term" value="P:ubiquitin-dependent protein catabolic process"/>
    <property type="evidence" value="ECO:0007669"/>
    <property type="project" value="TreeGrafter"/>
</dbReference>